<dbReference type="EMBL" id="CAJMXA010001199">
    <property type="protein sequence ID" value="CAE6454554.1"/>
    <property type="molecule type" value="Genomic_DNA"/>
</dbReference>
<dbReference type="Proteomes" id="UP000663853">
    <property type="component" value="Unassembled WGS sequence"/>
</dbReference>
<reference evidence="1" key="1">
    <citation type="submission" date="2021-01" db="EMBL/GenBank/DDBJ databases">
        <authorList>
            <person name="Kaushik A."/>
        </authorList>
    </citation>
    <scope>NUCLEOTIDE SEQUENCE</scope>
    <source>
        <strain evidence="1">AG6-10EEA</strain>
    </source>
</reference>
<proteinExistence type="predicted"/>
<evidence type="ECO:0000313" key="1">
    <source>
        <dbReference type="EMBL" id="CAE6454554.1"/>
    </source>
</evidence>
<sequence length="231" mass="25935">MQSRITATRALACRRAFSTAKNNSIKRCIPITTQSKSLHTTFHLTHRSPILSGTPKCSHIRYYSASSEVEEDPERKGLYYHPVGNNVFALSFLDDEPPKRDSATVIGFVQGGEDSNSFQENQAFIDLLHDTIKAALIEGVDQELGNDAVQRKEGWLHVHDYRNFPEMGRVGDPDDILGSVLVQDGKIKGYTYQRMPSYRICTTDGPVKLSPSLHERLLKSLREARQKESSA</sequence>
<evidence type="ECO:0000313" key="2">
    <source>
        <dbReference type="Proteomes" id="UP000663853"/>
    </source>
</evidence>
<organism evidence="1 2">
    <name type="scientific">Rhizoctonia solani</name>
    <dbReference type="NCBI Taxonomy" id="456999"/>
    <lineage>
        <taxon>Eukaryota</taxon>
        <taxon>Fungi</taxon>
        <taxon>Dikarya</taxon>
        <taxon>Basidiomycota</taxon>
        <taxon>Agaricomycotina</taxon>
        <taxon>Agaricomycetes</taxon>
        <taxon>Cantharellales</taxon>
        <taxon>Ceratobasidiaceae</taxon>
        <taxon>Rhizoctonia</taxon>
    </lineage>
</organism>
<protein>
    <submittedName>
        <fullName evidence="1">Uncharacterized protein</fullName>
    </submittedName>
</protein>
<accession>A0A8H3BEK8</accession>
<gene>
    <name evidence="1" type="ORF">RDB_LOCUS53240</name>
</gene>
<dbReference type="AlphaFoldDB" id="A0A8H3BEK8"/>
<name>A0A8H3BEK8_9AGAM</name>
<comment type="caution">
    <text evidence="1">The sequence shown here is derived from an EMBL/GenBank/DDBJ whole genome shotgun (WGS) entry which is preliminary data.</text>
</comment>
<dbReference type="PANTHER" id="PTHR37331:SF1">
    <property type="entry name" value="YALI0F11671P"/>
    <property type="match status" value="1"/>
</dbReference>
<dbReference type="PANTHER" id="PTHR37331">
    <property type="entry name" value="YALI0F11671P"/>
    <property type="match status" value="1"/>
</dbReference>